<dbReference type="InParanoid" id="A0A3N4L061"/>
<proteinExistence type="inferred from homology"/>
<evidence type="ECO:0000256" key="3">
    <source>
        <dbReference type="ARBA" id="ARBA00022692"/>
    </source>
</evidence>
<evidence type="ECO:0000256" key="4">
    <source>
        <dbReference type="ARBA" id="ARBA00022989"/>
    </source>
</evidence>
<dbReference type="PANTHER" id="PTHR21347:SF0">
    <property type="entry name" value="LIPID SCRAMBLASE CLPTM1L"/>
    <property type="match status" value="1"/>
</dbReference>
<dbReference type="EMBL" id="ML119110">
    <property type="protein sequence ID" value="RPB16203.1"/>
    <property type="molecule type" value="Genomic_DNA"/>
</dbReference>
<feature type="region of interest" description="Disordered" evidence="6">
    <location>
        <begin position="621"/>
        <end position="649"/>
    </location>
</feature>
<comment type="similarity">
    <text evidence="2">Belongs to the CLPTM1 family.</text>
</comment>
<keyword evidence="9" id="KW-1185">Reference proteome</keyword>
<evidence type="ECO:0000256" key="5">
    <source>
        <dbReference type="ARBA" id="ARBA00023136"/>
    </source>
</evidence>
<dbReference type="STRING" id="1392247.A0A3N4L061"/>
<feature type="transmembrane region" description="Helical" evidence="7">
    <location>
        <begin position="348"/>
        <end position="364"/>
    </location>
</feature>
<keyword evidence="3 7" id="KW-0812">Transmembrane</keyword>
<evidence type="ECO:0000256" key="2">
    <source>
        <dbReference type="ARBA" id="ARBA00009310"/>
    </source>
</evidence>
<keyword evidence="5 7" id="KW-0472">Membrane</keyword>
<protein>
    <submittedName>
        <fullName evidence="8">Cleft lip and palate transmembrane 1</fullName>
    </submittedName>
</protein>
<dbReference type="PANTHER" id="PTHR21347">
    <property type="entry name" value="CLEFT LIP AND PALATE ASSOCIATED TRANSMEMBRANE PROTEIN-RELATED"/>
    <property type="match status" value="1"/>
</dbReference>
<dbReference type="OrthoDB" id="378564at2759"/>
<keyword evidence="4 7" id="KW-1133">Transmembrane helix</keyword>
<dbReference type="GO" id="GO:0012505">
    <property type="term" value="C:endomembrane system"/>
    <property type="evidence" value="ECO:0007669"/>
    <property type="project" value="TreeGrafter"/>
</dbReference>
<reference evidence="8 9" key="1">
    <citation type="journal article" date="2018" name="Nat. Ecol. Evol.">
        <title>Pezizomycetes genomes reveal the molecular basis of ectomycorrhizal truffle lifestyle.</title>
        <authorList>
            <person name="Murat C."/>
            <person name="Payen T."/>
            <person name="Noel B."/>
            <person name="Kuo A."/>
            <person name="Morin E."/>
            <person name="Chen J."/>
            <person name="Kohler A."/>
            <person name="Krizsan K."/>
            <person name="Balestrini R."/>
            <person name="Da Silva C."/>
            <person name="Montanini B."/>
            <person name="Hainaut M."/>
            <person name="Levati E."/>
            <person name="Barry K.W."/>
            <person name="Belfiori B."/>
            <person name="Cichocki N."/>
            <person name="Clum A."/>
            <person name="Dockter R.B."/>
            <person name="Fauchery L."/>
            <person name="Guy J."/>
            <person name="Iotti M."/>
            <person name="Le Tacon F."/>
            <person name="Lindquist E.A."/>
            <person name="Lipzen A."/>
            <person name="Malagnac F."/>
            <person name="Mello A."/>
            <person name="Molinier V."/>
            <person name="Miyauchi S."/>
            <person name="Poulain J."/>
            <person name="Riccioni C."/>
            <person name="Rubini A."/>
            <person name="Sitrit Y."/>
            <person name="Splivallo R."/>
            <person name="Traeger S."/>
            <person name="Wang M."/>
            <person name="Zifcakova L."/>
            <person name="Wipf D."/>
            <person name="Zambonelli A."/>
            <person name="Paolocci F."/>
            <person name="Nowrousian M."/>
            <person name="Ottonello S."/>
            <person name="Baldrian P."/>
            <person name="Spatafora J.W."/>
            <person name="Henrissat B."/>
            <person name="Nagy L.G."/>
            <person name="Aury J.M."/>
            <person name="Wincker P."/>
            <person name="Grigoriev I.V."/>
            <person name="Bonfante P."/>
            <person name="Martin F.M."/>
        </authorList>
    </citation>
    <scope>NUCLEOTIDE SEQUENCE [LARGE SCALE GENOMIC DNA]</scope>
    <source>
        <strain evidence="8 9">CCBAS932</strain>
    </source>
</reference>
<evidence type="ECO:0000313" key="8">
    <source>
        <dbReference type="EMBL" id="RPB16203.1"/>
    </source>
</evidence>
<dbReference type="GO" id="GO:0016020">
    <property type="term" value="C:membrane"/>
    <property type="evidence" value="ECO:0007669"/>
    <property type="project" value="UniProtKB-SubCell"/>
</dbReference>
<accession>A0A3N4L061</accession>
<gene>
    <name evidence="8" type="ORF">P167DRAFT_517684</name>
</gene>
<evidence type="ECO:0000256" key="7">
    <source>
        <dbReference type="SAM" id="Phobius"/>
    </source>
</evidence>
<evidence type="ECO:0000313" key="9">
    <source>
        <dbReference type="Proteomes" id="UP000277580"/>
    </source>
</evidence>
<feature type="transmembrane region" description="Helical" evidence="7">
    <location>
        <begin position="385"/>
        <end position="405"/>
    </location>
</feature>
<organism evidence="8 9">
    <name type="scientific">Morchella conica CCBAS932</name>
    <dbReference type="NCBI Taxonomy" id="1392247"/>
    <lineage>
        <taxon>Eukaryota</taxon>
        <taxon>Fungi</taxon>
        <taxon>Dikarya</taxon>
        <taxon>Ascomycota</taxon>
        <taxon>Pezizomycotina</taxon>
        <taxon>Pezizomycetes</taxon>
        <taxon>Pezizales</taxon>
        <taxon>Morchellaceae</taxon>
        <taxon>Morchella</taxon>
    </lineage>
</organism>
<name>A0A3N4L061_9PEZI</name>
<sequence>MAPPQAAAAAGDQAEGGFQSTLKSALNGILIFVAVQSAFKYFAPQQTAKVNTAPPSTFDQGGANTVGRNDPSYRYIPEKAFSLWPTDAPMDVSVYVNEHLALPPFTDPIMENSLVFNEKQWHLDDPQDARSVTVDIPFSEQVQNNGSLFAHIFISRSGATADPYDATYDPSKTFRIVKLLTRYAPKKKVVKTKKLIGRGDEEEADEELPPVPEAGPSIASYWHSNLTLDVVSNGGVLSYNTLPPPLRQHVVLESTGARDETGKNGWYYPIFFINDFWLLKEHMVEINSTVKSLPMHINLAPTPFWKFQIYSSLDASFKQQASQPGLGGSANTGAELEEFKRVLIETNIYLLGTTAIVSLLHTVFEMLAFKSDISHWRNKKDNVGISVRTILANVFMQLVIFLYLLDNSEGTSWMILFGQGMGIVLEAWKITRMVDVKVQAVDSIIPYRIRFEDKHKLSSLEKETKEYDEEAFKYLYWVAVPLLAAYAVYSLMYDTHKSWYSFIITTLVGSVYAYGFLMMVPSLYINYRLKSVAHMPRKTMVYKLLNTFIDDLFAFTIKMPTLHRLATLRDDVIYFIALYQAWIYRVDYRRVNEFGQGGGDEIVEVDDKTKEKLDEEVLKAEGETEPVAVAAASGGATGAEKAKGGKKRR</sequence>
<evidence type="ECO:0000256" key="1">
    <source>
        <dbReference type="ARBA" id="ARBA00004141"/>
    </source>
</evidence>
<dbReference type="Proteomes" id="UP000277580">
    <property type="component" value="Unassembled WGS sequence"/>
</dbReference>
<evidence type="ECO:0000256" key="6">
    <source>
        <dbReference type="SAM" id="MobiDB-lite"/>
    </source>
</evidence>
<dbReference type="InterPro" id="IPR008429">
    <property type="entry name" value="CLPTM1"/>
</dbReference>
<dbReference type="AlphaFoldDB" id="A0A3N4L061"/>
<dbReference type="Pfam" id="PF05602">
    <property type="entry name" value="CLPTM1"/>
    <property type="match status" value="1"/>
</dbReference>
<comment type="subcellular location">
    <subcellularLocation>
        <location evidence="1">Membrane</location>
        <topology evidence="1">Multi-pass membrane protein</topology>
    </subcellularLocation>
</comment>
<feature type="transmembrane region" description="Helical" evidence="7">
    <location>
        <begin position="474"/>
        <end position="493"/>
    </location>
</feature>
<feature type="transmembrane region" description="Helical" evidence="7">
    <location>
        <begin position="411"/>
        <end position="428"/>
    </location>
</feature>
<feature type="transmembrane region" description="Helical" evidence="7">
    <location>
        <begin position="499"/>
        <end position="527"/>
    </location>
</feature>